<dbReference type="PANTHER" id="PTHR32089">
    <property type="entry name" value="METHYL-ACCEPTING CHEMOTAXIS PROTEIN MCPB"/>
    <property type="match status" value="1"/>
</dbReference>
<dbReference type="PANTHER" id="PTHR32089:SF112">
    <property type="entry name" value="LYSOZYME-LIKE PROTEIN-RELATED"/>
    <property type="match status" value="1"/>
</dbReference>
<sequence>MIITLLLLLAMAQGADDNFPAFTLNFIFDNIKKFFTAVPVLLSLFFFHDKPIWVQMQGLRRMVRARSGDRTACAQRRSRSRPVRRDRIFIFSILLPIFSVGQAKCRCGMSIRLRIILGFLLTTVVLAAGIMINAAFSLRQEAESSYQTAAQRQLRLMAVYVTSFLQTAERNAALLAQDQDVASAGDAFPTYKNVAVKSLFRHADLSWTARRVLEKFTRLDKGYADYAEVYAGYLDGNYASSIDNAEVAPGFDMTKRPWYVARKASPDVYGISESYRSYTGEMVFAVTHKMFDADGNFTGVLGVDVSLAGLSARFKELNFGQTGYFMLIEHTGRILSDPKHPDAAGNIIGQDIKDPGLEALQQAKDGMVAVSVGGIPMLATLRTTEYGWKIAALQAKDEIFAATYRDIRNMGLISAAITILALGLSLLIVRSINRPLDRLVGMAHQVAGGDLSVQLDGAGFYGELAALRQALAEMVQNLKNMLQTAEQKSGEAEEQTRLAKAATEEAEQARQAAERARRDGMLTAAGHLEEVVAVISAAAQQLATRIEQSDTATGASAQRLAEAATAMNEMNATVQEVAKNASDASQVSAEARARAASGADIVGQALSSIDQVQAVSLELKEDMTRLDAHAQSISRIMGVISDIADQTNLLALNAAIEAARAGEAGRGFAVVADEVRKLAEKTMTATKDVGSAIQAIQESADKSVVGMDNALKEVQTATGFASQSGEALQQIVSHVEAAADQVRAIAAASEEQSSASEEINQSIVQVNAIAAQTTEAMHQAAAAVTHLTEQAQRLQELINEMQQS</sequence>
<dbReference type="Pfam" id="PF00015">
    <property type="entry name" value="MCPsignal"/>
    <property type="match status" value="1"/>
</dbReference>
<feature type="transmembrane region" description="Helical" evidence="11">
    <location>
        <begin position="115"/>
        <end position="136"/>
    </location>
</feature>
<keyword evidence="15" id="KW-1185">Reference proteome</keyword>
<dbReference type="GO" id="GO:0007165">
    <property type="term" value="P:signal transduction"/>
    <property type="evidence" value="ECO:0007669"/>
    <property type="project" value="UniProtKB-KW"/>
</dbReference>
<dbReference type="SMART" id="SM00304">
    <property type="entry name" value="HAMP"/>
    <property type="match status" value="1"/>
</dbReference>
<keyword evidence="10" id="KW-0175">Coiled coil</keyword>
<dbReference type="Gene3D" id="3.30.450.20">
    <property type="entry name" value="PAS domain"/>
    <property type="match status" value="1"/>
</dbReference>
<comment type="similarity">
    <text evidence="8">Belongs to the methyl-accepting chemotaxis (MCP) protein family.</text>
</comment>
<organism evidence="14 15">
    <name type="scientific">Desulfovibrio legallii</name>
    <dbReference type="NCBI Taxonomy" id="571438"/>
    <lineage>
        <taxon>Bacteria</taxon>
        <taxon>Pseudomonadati</taxon>
        <taxon>Thermodesulfobacteriota</taxon>
        <taxon>Desulfovibrionia</taxon>
        <taxon>Desulfovibrionales</taxon>
        <taxon>Desulfovibrionaceae</taxon>
        <taxon>Desulfovibrio</taxon>
    </lineage>
</organism>
<keyword evidence="2" id="KW-1003">Cell membrane</keyword>
<feature type="coiled-coil region" evidence="10">
    <location>
        <begin position="464"/>
        <end position="519"/>
    </location>
</feature>
<dbReference type="Pfam" id="PF02743">
    <property type="entry name" value="dCache_1"/>
    <property type="match status" value="1"/>
</dbReference>
<dbReference type="CDD" id="cd11386">
    <property type="entry name" value="MCP_signal"/>
    <property type="match status" value="1"/>
</dbReference>
<evidence type="ECO:0000256" key="9">
    <source>
        <dbReference type="PROSITE-ProRule" id="PRU00284"/>
    </source>
</evidence>
<dbReference type="InterPro" id="IPR004089">
    <property type="entry name" value="MCPsignal_dom"/>
</dbReference>
<dbReference type="AlphaFoldDB" id="A0A6H3FC03"/>
<name>A0A6H3FC03_9BACT</name>
<comment type="subcellular location">
    <subcellularLocation>
        <location evidence="1">Cell membrane</location>
        <topology evidence="1">Multi-pass membrane protein</topology>
    </subcellularLocation>
</comment>
<dbReference type="CDD" id="cd06225">
    <property type="entry name" value="HAMP"/>
    <property type="match status" value="1"/>
</dbReference>
<dbReference type="CDD" id="cd12912">
    <property type="entry name" value="PDC2_MCP_like"/>
    <property type="match status" value="1"/>
</dbReference>
<dbReference type="SUPFAM" id="SSF58104">
    <property type="entry name" value="Methyl-accepting chemotaxis protein (MCP) signaling domain"/>
    <property type="match status" value="1"/>
</dbReference>
<evidence type="ECO:0000256" key="11">
    <source>
        <dbReference type="SAM" id="Phobius"/>
    </source>
</evidence>
<dbReference type="PROSITE" id="PS50111">
    <property type="entry name" value="CHEMOTAXIS_TRANSDUC_2"/>
    <property type="match status" value="1"/>
</dbReference>
<keyword evidence="5 11" id="KW-1133">Transmembrane helix</keyword>
<dbReference type="Gene3D" id="6.10.340.10">
    <property type="match status" value="1"/>
</dbReference>
<reference evidence="14 15" key="1">
    <citation type="submission" date="2018-12" db="EMBL/GenBank/DDBJ databases">
        <title>First genome draft of Desulfovibrio legallis sp. nov.</title>
        <authorList>
            <person name="Ben Dhia O."/>
            <person name="Najjari A."/>
            <person name="Ferjani R."/>
            <person name="Fhoula I."/>
            <person name="Fardeau M.-L."/>
            <person name="Boudabbous A."/>
            <person name="Ouzari H.I."/>
        </authorList>
    </citation>
    <scope>NUCLEOTIDE SEQUENCE [LARGE SCALE GENOMIC DNA]</scope>
    <source>
        <strain evidence="14 15">H1T</strain>
    </source>
</reference>
<evidence type="ECO:0000256" key="5">
    <source>
        <dbReference type="ARBA" id="ARBA00022989"/>
    </source>
</evidence>
<keyword evidence="6 11" id="KW-0472">Membrane</keyword>
<evidence type="ECO:0000256" key="3">
    <source>
        <dbReference type="ARBA" id="ARBA00022500"/>
    </source>
</evidence>
<evidence type="ECO:0000259" key="12">
    <source>
        <dbReference type="PROSITE" id="PS50111"/>
    </source>
</evidence>
<dbReference type="PROSITE" id="PS50885">
    <property type="entry name" value="HAMP"/>
    <property type="match status" value="1"/>
</dbReference>
<keyword evidence="3" id="KW-0145">Chemotaxis</keyword>
<gene>
    <name evidence="14" type="ORF">EB812_04080</name>
</gene>
<evidence type="ECO:0000256" key="1">
    <source>
        <dbReference type="ARBA" id="ARBA00004651"/>
    </source>
</evidence>
<proteinExistence type="inferred from homology"/>
<keyword evidence="4 11" id="KW-0812">Transmembrane</keyword>
<dbReference type="GO" id="GO:0005886">
    <property type="term" value="C:plasma membrane"/>
    <property type="evidence" value="ECO:0007669"/>
    <property type="project" value="UniProtKB-SubCell"/>
</dbReference>
<evidence type="ECO:0000256" key="6">
    <source>
        <dbReference type="ARBA" id="ARBA00023136"/>
    </source>
</evidence>
<dbReference type="Gene3D" id="1.10.287.950">
    <property type="entry name" value="Methyl-accepting chemotaxis protein"/>
    <property type="match status" value="1"/>
</dbReference>
<evidence type="ECO:0000256" key="10">
    <source>
        <dbReference type="SAM" id="Coils"/>
    </source>
</evidence>
<feature type="domain" description="HAMP" evidence="13">
    <location>
        <begin position="430"/>
        <end position="483"/>
    </location>
</feature>
<dbReference type="Proteomes" id="UP000292919">
    <property type="component" value="Unassembled WGS sequence"/>
</dbReference>
<dbReference type="CDD" id="cd18773">
    <property type="entry name" value="PDC1_HK_sensor"/>
    <property type="match status" value="1"/>
</dbReference>
<protein>
    <submittedName>
        <fullName evidence="14">Methyl-accepting chemotaxis protein</fullName>
    </submittedName>
</protein>
<evidence type="ECO:0000256" key="8">
    <source>
        <dbReference type="ARBA" id="ARBA00029447"/>
    </source>
</evidence>
<feature type="transmembrane region" description="Helical" evidence="11">
    <location>
        <begin position="410"/>
        <end position="429"/>
    </location>
</feature>
<feature type="coiled-coil region" evidence="10">
    <location>
        <begin position="777"/>
        <end position="804"/>
    </location>
</feature>
<dbReference type="SMART" id="SM00283">
    <property type="entry name" value="MA"/>
    <property type="match status" value="1"/>
</dbReference>
<accession>A0A6H3FC03</accession>
<comment type="caution">
    <text evidence="14">The sequence shown here is derived from an EMBL/GenBank/DDBJ whole genome shotgun (WGS) entry which is preliminary data.</text>
</comment>
<evidence type="ECO:0000259" key="13">
    <source>
        <dbReference type="PROSITE" id="PS50885"/>
    </source>
</evidence>
<evidence type="ECO:0000313" key="15">
    <source>
        <dbReference type="Proteomes" id="UP000292919"/>
    </source>
</evidence>
<dbReference type="GO" id="GO:0006935">
    <property type="term" value="P:chemotaxis"/>
    <property type="evidence" value="ECO:0007669"/>
    <property type="project" value="UniProtKB-KW"/>
</dbReference>
<dbReference type="SUPFAM" id="SSF103190">
    <property type="entry name" value="Sensory domain-like"/>
    <property type="match status" value="1"/>
</dbReference>
<evidence type="ECO:0000313" key="14">
    <source>
        <dbReference type="EMBL" id="TBH80769.1"/>
    </source>
</evidence>
<dbReference type="InterPro" id="IPR029151">
    <property type="entry name" value="Sensor-like_sf"/>
</dbReference>
<feature type="domain" description="Methyl-accepting transducer" evidence="12">
    <location>
        <begin position="531"/>
        <end position="767"/>
    </location>
</feature>
<dbReference type="InterPro" id="IPR003660">
    <property type="entry name" value="HAMP_dom"/>
</dbReference>
<dbReference type="EMBL" id="SIXC01000004">
    <property type="protein sequence ID" value="TBH80769.1"/>
    <property type="molecule type" value="Genomic_DNA"/>
</dbReference>
<dbReference type="Pfam" id="PF00672">
    <property type="entry name" value="HAMP"/>
    <property type="match status" value="1"/>
</dbReference>
<keyword evidence="7 9" id="KW-0807">Transducer</keyword>
<dbReference type="InterPro" id="IPR033479">
    <property type="entry name" value="dCache_1"/>
</dbReference>
<evidence type="ECO:0000256" key="2">
    <source>
        <dbReference type="ARBA" id="ARBA00022475"/>
    </source>
</evidence>
<evidence type="ECO:0000256" key="7">
    <source>
        <dbReference type="ARBA" id="ARBA00023224"/>
    </source>
</evidence>
<evidence type="ECO:0000256" key="4">
    <source>
        <dbReference type="ARBA" id="ARBA00022692"/>
    </source>
</evidence>